<proteinExistence type="predicted"/>
<evidence type="ECO:0000313" key="2">
    <source>
        <dbReference type="Proteomes" id="UP001216579"/>
    </source>
</evidence>
<dbReference type="Pfam" id="PF03663">
    <property type="entry name" value="Glyco_hydro_76"/>
    <property type="match status" value="1"/>
</dbReference>
<evidence type="ECO:0000313" key="1">
    <source>
        <dbReference type="EMBL" id="MDF3290524.1"/>
    </source>
</evidence>
<dbReference type="InterPro" id="IPR053169">
    <property type="entry name" value="MUG_Protein"/>
</dbReference>
<gene>
    <name evidence="1" type="ORF">P3G67_14965</name>
</gene>
<protein>
    <submittedName>
        <fullName evidence="1">Glycoside hydrolase family 76 protein</fullName>
    </submittedName>
</protein>
<dbReference type="InterPro" id="IPR014512">
    <property type="entry name" value="O_gly_hydro"/>
</dbReference>
<dbReference type="PIRSF" id="PIRSF021505">
    <property type="entry name" value="O_gly_hdrol"/>
    <property type="match status" value="1"/>
</dbReference>
<dbReference type="PANTHER" id="PTHR47791:SF4">
    <property type="entry name" value="(PUTATIVE SECRETED PROTEIN)-RELATED"/>
    <property type="match status" value="1"/>
</dbReference>
<dbReference type="PANTHER" id="PTHR47791">
    <property type="entry name" value="MEIOTICALLY UP-REGULATED GENE 191 PROTEIN"/>
    <property type="match status" value="1"/>
</dbReference>
<keyword evidence="1" id="KW-0378">Hydrolase</keyword>
<dbReference type="InterPro" id="IPR005198">
    <property type="entry name" value="Glyco_hydro_76"/>
</dbReference>
<dbReference type="EMBL" id="JARJBC010000008">
    <property type="protein sequence ID" value="MDF3290524.1"/>
    <property type="molecule type" value="Genomic_DNA"/>
</dbReference>
<accession>A0ABT5ZL17</accession>
<dbReference type="InterPro" id="IPR008928">
    <property type="entry name" value="6-hairpin_glycosidase_sf"/>
</dbReference>
<organism evidence="1 2">
    <name type="scientific">Streptomyces silvisoli</name>
    <dbReference type="NCBI Taxonomy" id="3034235"/>
    <lineage>
        <taxon>Bacteria</taxon>
        <taxon>Bacillati</taxon>
        <taxon>Actinomycetota</taxon>
        <taxon>Actinomycetes</taxon>
        <taxon>Kitasatosporales</taxon>
        <taxon>Streptomycetaceae</taxon>
        <taxon>Streptomyces</taxon>
    </lineage>
</organism>
<dbReference type="SUPFAM" id="SSF48208">
    <property type="entry name" value="Six-hairpin glycosidases"/>
    <property type="match status" value="1"/>
</dbReference>
<dbReference type="RefSeq" id="WP_276093931.1">
    <property type="nucleotide sequence ID" value="NZ_JARJBC010000008.1"/>
</dbReference>
<dbReference type="GO" id="GO:0016787">
    <property type="term" value="F:hydrolase activity"/>
    <property type="evidence" value="ECO:0007669"/>
    <property type="project" value="UniProtKB-KW"/>
</dbReference>
<name>A0ABT5ZL17_9ACTN</name>
<dbReference type="Proteomes" id="UP001216579">
    <property type="component" value="Unassembled WGS sequence"/>
</dbReference>
<reference evidence="1 2" key="1">
    <citation type="submission" date="2023-03" db="EMBL/GenBank/DDBJ databases">
        <title>Draft genome sequence of Streptomyces sp. RB6PN23 isolated from peat swamp forest in Thailand.</title>
        <authorList>
            <person name="Klaysubun C."/>
            <person name="Duangmal K."/>
        </authorList>
    </citation>
    <scope>NUCLEOTIDE SEQUENCE [LARGE SCALE GENOMIC DNA]</scope>
    <source>
        <strain evidence="1 2">RB6PN23</strain>
    </source>
</reference>
<sequence length="359" mass="40047">MSAAARAAASYQALQKYLAVGDGSGLYHERYPVVSGDNAYSYEWPFSQAHTATLDLTGMPGQQGEGYLPDLAARAVGQQRYWKASGGTTGKPGYASYPVPPYGGGGDFFYDDNEWVGLLDVQRYLMHGDREALARAEQIFQLVVSGWDSDTAHADPGGVFWTQATWSQDRNTVSNMPGAELGLRLHQITGQATYLDWARRMYDWTNRYLLSPDALYWDHVNLTGTVETTFWTYNQGVPVGVNTLLYQITGDREYLDRAQRIAGAAHSYFVTGGRLLGQPPYFNSIYFKNLLLLESVAGGHAYRDAMAEYGDTVWNRFRDSSTGLFRFEGSAQTETLQQAAMVQIYAVLAWPPADHRHLY</sequence>
<comment type="caution">
    <text evidence="1">The sequence shown here is derived from an EMBL/GenBank/DDBJ whole genome shotgun (WGS) entry which is preliminary data.</text>
</comment>
<keyword evidence="2" id="KW-1185">Reference proteome</keyword>
<dbReference type="Gene3D" id="1.50.10.20">
    <property type="match status" value="1"/>
</dbReference>